<dbReference type="AlphaFoldDB" id="A0A1G9ME75"/>
<dbReference type="EMBL" id="FNFB01000028">
    <property type="protein sequence ID" value="SDL72556.1"/>
    <property type="molecule type" value="Genomic_DNA"/>
</dbReference>
<evidence type="ECO:0000313" key="1">
    <source>
        <dbReference type="EMBL" id="SDL72556.1"/>
    </source>
</evidence>
<dbReference type="STRING" id="683260.SAMN05421874_1284"/>
<dbReference type="Proteomes" id="UP000198683">
    <property type="component" value="Unassembled WGS sequence"/>
</dbReference>
<gene>
    <name evidence="1" type="ORF">SAMN05421874_1284</name>
</gene>
<organism evidence="1 2">
    <name type="scientific">Nonomuraea maritima</name>
    <dbReference type="NCBI Taxonomy" id="683260"/>
    <lineage>
        <taxon>Bacteria</taxon>
        <taxon>Bacillati</taxon>
        <taxon>Actinomycetota</taxon>
        <taxon>Actinomycetes</taxon>
        <taxon>Streptosporangiales</taxon>
        <taxon>Streptosporangiaceae</taxon>
        <taxon>Nonomuraea</taxon>
    </lineage>
</organism>
<protein>
    <submittedName>
        <fullName evidence="1">Uncharacterized protein</fullName>
    </submittedName>
</protein>
<dbReference type="OrthoDB" id="3540568at2"/>
<accession>A0A1G9ME75</accession>
<dbReference type="RefSeq" id="WP_143022278.1">
    <property type="nucleotide sequence ID" value="NZ_FNFB01000028.1"/>
</dbReference>
<keyword evidence="2" id="KW-1185">Reference proteome</keyword>
<reference evidence="1 2" key="1">
    <citation type="submission" date="2016-10" db="EMBL/GenBank/DDBJ databases">
        <authorList>
            <person name="de Groot N.N."/>
        </authorList>
    </citation>
    <scope>NUCLEOTIDE SEQUENCE [LARGE SCALE GENOMIC DNA]</scope>
    <source>
        <strain evidence="1 2">CGMCC 4.5681</strain>
    </source>
</reference>
<name>A0A1G9ME75_9ACTN</name>
<evidence type="ECO:0000313" key="2">
    <source>
        <dbReference type="Proteomes" id="UP000198683"/>
    </source>
</evidence>
<sequence>MNLNTDNQPAGITGYRVREAMAQAALVQDLRGRQLSVLRNTYPGWDIDAPNDSSGAQSWTARLRIPLTFELMTAGAQQSVAQVDAIALASALAWQTALINNGRLYHRSRAGQ</sequence>
<proteinExistence type="predicted"/>